<feature type="non-terminal residue" evidence="1">
    <location>
        <position position="1"/>
    </location>
</feature>
<sequence>MYKKKRVRSSSSTREEKRYPRAVFSGDVPYRRKDTAKMMLAMFIYVIGFGERVVLGCLPGKRFLCCVQSFQLPKQAELHPLVAVVSPTHPASFKTRASCKLREMCKKKEL</sequence>
<proteinExistence type="predicted"/>
<protein>
    <submittedName>
        <fullName evidence="1">Uncharacterized protein</fullName>
    </submittedName>
</protein>
<organism evidence="1 2">
    <name type="scientific">Mucuna pruriens</name>
    <name type="common">Velvet bean</name>
    <name type="synonym">Dolichos pruriens</name>
    <dbReference type="NCBI Taxonomy" id="157652"/>
    <lineage>
        <taxon>Eukaryota</taxon>
        <taxon>Viridiplantae</taxon>
        <taxon>Streptophyta</taxon>
        <taxon>Embryophyta</taxon>
        <taxon>Tracheophyta</taxon>
        <taxon>Spermatophyta</taxon>
        <taxon>Magnoliopsida</taxon>
        <taxon>eudicotyledons</taxon>
        <taxon>Gunneridae</taxon>
        <taxon>Pentapetalae</taxon>
        <taxon>rosids</taxon>
        <taxon>fabids</taxon>
        <taxon>Fabales</taxon>
        <taxon>Fabaceae</taxon>
        <taxon>Papilionoideae</taxon>
        <taxon>50 kb inversion clade</taxon>
        <taxon>NPAAA clade</taxon>
        <taxon>indigoferoid/millettioid clade</taxon>
        <taxon>Phaseoleae</taxon>
        <taxon>Mucuna</taxon>
    </lineage>
</organism>
<dbReference type="EMBL" id="QJKJ01016869">
    <property type="protein sequence ID" value="RDX60444.1"/>
    <property type="molecule type" value="Genomic_DNA"/>
</dbReference>
<reference evidence="1" key="1">
    <citation type="submission" date="2018-05" db="EMBL/GenBank/DDBJ databases">
        <title>Draft genome of Mucuna pruriens seed.</title>
        <authorList>
            <person name="Nnadi N.E."/>
            <person name="Vos R."/>
            <person name="Hasami M.H."/>
            <person name="Devisetty U.K."/>
            <person name="Aguiy J.C."/>
        </authorList>
    </citation>
    <scope>NUCLEOTIDE SEQUENCE [LARGE SCALE GENOMIC DNA]</scope>
    <source>
        <strain evidence="1">JCA_2017</strain>
    </source>
</reference>
<evidence type="ECO:0000313" key="1">
    <source>
        <dbReference type="EMBL" id="RDX60444.1"/>
    </source>
</evidence>
<comment type="caution">
    <text evidence="1">The sequence shown here is derived from an EMBL/GenBank/DDBJ whole genome shotgun (WGS) entry which is preliminary data.</text>
</comment>
<accession>A0A371E337</accession>
<gene>
    <name evidence="1" type="ORF">CR513_61415</name>
</gene>
<keyword evidence="2" id="KW-1185">Reference proteome</keyword>
<dbReference type="AlphaFoldDB" id="A0A371E337"/>
<evidence type="ECO:0000313" key="2">
    <source>
        <dbReference type="Proteomes" id="UP000257109"/>
    </source>
</evidence>
<name>A0A371E337_MUCPR</name>
<dbReference type="Proteomes" id="UP000257109">
    <property type="component" value="Unassembled WGS sequence"/>
</dbReference>